<accession>A0A6J2YPX3</accession>
<dbReference type="AlphaFoldDB" id="A0A6J2YPX3"/>
<keyword evidence="6" id="KW-1185">Reference proteome</keyword>
<dbReference type="SUPFAM" id="SSF47565">
    <property type="entry name" value="Insect pheromone/odorant-binding proteins"/>
    <property type="match status" value="1"/>
</dbReference>
<proteinExistence type="inferred from homology"/>
<evidence type="ECO:0000256" key="3">
    <source>
        <dbReference type="ARBA" id="ARBA00022525"/>
    </source>
</evidence>
<dbReference type="RefSeq" id="XP_030764830.1">
    <property type="nucleotide sequence ID" value="XM_030908970.1"/>
</dbReference>
<feature type="chain" id="PRO_5027013115" evidence="5">
    <location>
        <begin position="20"/>
        <end position="136"/>
    </location>
</feature>
<dbReference type="PANTHER" id="PTHR11857:SF43">
    <property type="entry name" value="GEO07291P1-RELATED"/>
    <property type="match status" value="1"/>
</dbReference>
<dbReference type="Pfam" id="PF01395">
    <property type="entry name" value="PBP_GOBP"/>
    <property type="match status" value="1"/>
</dbReference>
<comment type="similarity">
    <text evidence="2">Belongs to the PBP/GOBP family.</text>
</comment>
<dbReference type="GO" id="GO:0005549">
    <property type="term" value="F:odorant binding"/>
    <property type="evidence" value="ECO:0007669"/>
    <property type="project" value="InterPro"/>
</dbReference>
<reference evidence="7" key="1">
    <citation type="submission" date="2025-08" db="UniProtKB">
        <authorList>
            <consortium name="RefSeq"/>
        </authorList>
    </citation>
    <scope>IDENTIFICATION</scope>
    <source>
        <tissue evidence="7">Gonads</tissue>
    </source>
</reference>
<dbReference type="GeneID" id="115889051"/>
<dbReference type="Proteomes" id="UP000504635">
    <property type="component" value="Unplaced"/>
</dbReference>
<keyword evidence="3" id="KW-0964">Secreted</keyword>
<evidence type="ECO:0000256" key="5">
    <source>
        <dbReference type="SAM" id="SignalP"/>
    </source>
</evidence>
<evidence type="ECO:0000313" key="6">
    <source>
        <dbReference type="Proteomes" id="UP000504635"/>
    </source>
</evidence>
<dbReference type="InParanoid" id="A0A6J2YPX3"/>
<comment type="subcellular location">
    <subcellularLocation>
        <location evidence="1">Secreted</location>
    </subcellularLocation>
</comment>
<dbReference type="Gene3D" id="1.10.238.20">
    <property type="entry name" value="Pheromone/general odorant binding protein domain"/>
    <property type="match status" value="1"/>
</dbReference>
<feature type="signal peptide" evidence="5">
    <location>
        <begin position="1"/>
        <end position="19"/>
    </location>
</feature>
<dbReference type="PANTHER" id="PTHR11857">
    <property type="entry name" value="ODORANT BINDING PROTEIN-RELATED"/>
    <property type="match status" value="1"/>
</dbReference>
<dbReference type="SMART" id="SM00708">
    <property type="entry name" value="PhBP"/>
    <property type="match status" value="1"/>
</dbReference>
<dbReference type="GO" id="GO:0007608">
    <property type="term" value="P:sensory perception of smell"/>
    <property type="evidence" value="ECO:0007669"/>
    <property type="project" value="TreeGrafter"/>
</dbReference>
<dbReference type="OrthoDB" id="8194670at2759"/>
<dbReference type="InterPro" id="IPR036728">
    <property type="entry name" value="PBP_GOBP_sf"/>
</dbReference>
<dbReference type="InterPro" id="IPR006170">
    <property type="entry name" value="PBP/GOBP"/>
</dbReference>
<keyword evidence="4 5" id="KW-0732">Signal</keyword>
<evidence type="ECO:0000313" key="7">
    <source>
        <dbReference type="RefSeq" id="XP_030764830.1"/>
    </source>
</evidence>
<gene>
    <name evidence="7" type="primary">LOC115889051</name>
</gene>
<dbReference type="GO" id="GO:0005615">
    <property type="term" value="C:extracellular space"/>
    <property type="evidence" value="ECO:0007669"/>
    <property type="project" value="TreeGrafter"/>
</dbReference>
<dbReference type="FunCoup" id="A0A6J2YPX3">
    <property type="interactions" value="55"/>
</dbReference>
<dbReference type="KEGG" id="soy:115889051"/>
<organism evidence="6 7">
    <name type="scientific">Sitophilus oryzae</name>
    <name type="common">Rice weevil</name>
    <name type="synonym">Curculio oryzae</name>
    <dbReference type="NCBI Taxonomy" id="7048"/>
    <lineage>
        <taxon>Eukaryota</taxon>
        <taxon>Metazoa</taxon>
        <taxon>Ecdysozoa</taxon>
        <taxon>Arthropoda</taxon>
        <taxon>Hexapoda</taxon>
        <taxon>Insecta</taxon>
        <taxon>Pterygota</taxon>
        <taxon>Neoptera</taxon>
        <taxon>Endopterygota</taxon>
        <taxon>Coleoptera</taxon>
        <taxon>Polyphaga</taxon>
        <taxon>Cucujiformia</taxon>
        <taxon>Curculionidae</taxon>
        <taxon>Dryophthorinae</taxon>
        <taxon>Sitophilus</taxon>
    </lineage>
</organism>
<protein>
    <submittedName>
        <fullName evidence="7">Uncharacterized protein LOC115889051</fullName>
    </submittedName>
</protein>
<evidence type="ECO:0000256" key="2">
    <source>
        <dbReference type="ARBA" id="ARBA00008098"/>
    </source>
</evidence>
<evidence type="ECO:0000256" key="1">
    <source>
        <dbReference type="ARBA" id="ARBA00004613"/>
    </source>
</evidence>
<sequence>MRGFVVAVVLLAAALYARGELSNEQKQKIKDYITDCISETDIDREVVDQAHRGMFQDDDKLPEFSLCMSKKMGFRDDSNRIRVDVVKEKISEFVEDDNLAKEIFENCFVEKSTPEESALESFKCFQRRTPDHFSFL</sequence>
<name>A0A6J2YPX3_SITOR</name>
<evidence type="ECO:0000256" key="4">
    <source>
        <dbReference type="ARBA" id="ARBA00022729"/>
    </source>
</evidence>
<dbReference type="CDD" id="cd23992">
    <property type="entry name" value="PBP_GOBP"/>
    <property type="match status" value="1"/>
</dbReference>